<evidence type="ECO:0000313" key="2">
    <source>
        <dbReference type="Proteomes" id="UP001165082"/>
    </source>
</evidence>
<gene>
    <name evidence="1" type="ORF">TrRE_jg728</name>
</gene>
<dbReference type="EMBL" id="BRXZ01007364">
    <property type="protein sequence ID" value="GMI27483.1"/>
    <property type="molecule type" value="Genomic_DNA"/>
</dbReference>
<dbReference type="Proteomes" id="UP001165082">
    <property type="component" value="Unassembled WGS sequence"/>
</dbReference>
<dbReference type="OrthoDB" id="2019031at2759"/>
<organism evidence="1 2">
    <name type="scientific">Triparma retinervis</name>
    <dbReference type="NCBI Taxonomy" id="2557542"/>
    <lineage>
        <taxon>Eukaryota</taxon>
        <taxon>Sar</taxon>
        <taxon>Stramenopiles</taxon>
        <taxon>Ochrophyta</taxon>
        <taxon>Bolidophyceae</taxon>
        <taxon>Parmales</taxon>
        <taxon>Triparmaceae</taxon>
        <taxon>Triparma</taxon>
    </lineage>
</organism>
<name>A0A9W7G0J8_9STRA</name>
<dbReference type="AlphaFoldDB" id="A0A9W7G0J8"/>
<proteinExistence type="predicted"/>
<accession>A0A9W7G0J8</accession>
<comment type="caution">
    <text evidence="1">The sequence shown here is derived from an EMBL/GenBank/DDBJ whole genome shotgun (WGS) entry which is preliminary data.</text>
</comment>
<sequence>MGGVIDWVDENFENIDWSPTEPYSILWSLFVKNVGAQNEGLVRKAWDRCVEDRKGKGSKFKSLQRSSRGFDCIS</sequence>
<reference evidence="1" key="1">
    <citation type="submission" date="2022-07" db="EMBL/GenBank/DDBJ databases">
        <title>Genome analysis of Parmales, a sister group of diatoms, reveals the evolutionary specialization of diatoms from phago-mixotrophs to photoautotrophs.</title>
        <authorList>
            <person name="Ban H."/>
            <person name="Sato S."/>
            <person name="Yoshikawa S."/>
            <person name="Kazumasa Y."/>
            <person name="Nakamura Y."/>
            <person name="Ichinomiya M."/>
            <person name="Saitoh K."/>
            <person name="Sato N."/>
            <person name="Blanc-Mathieu R."/>
            <person name="Endo H."/>
            <person name="Kuwata A."/>
            <person name="Ogata H."/>
        </authorList>
    </citation>
    <scope>NUCLEOTIDE SEQUENCE</scope>
</reference>
<keyword evidence="2" id="KW-1185">Reference proteome</keyword>
<protein>
    <submittedName>
        <fullName evidence="1">Uncharacterized protein</fullName>
    </submittedName>
</protein>
<feature type="non-terminal residue" evidence="1">
    <location>
        <position position="74"/>
    </location>
</feature>
<evidence type="ECO:0000313" key="1">
    <source>
        <dbReference type="EMBL" id="GMI27483.1"/>
    </source>
</evidence>